<dbReference type="EMBL" id="SDAM02000001">
    <property type="protein sequence ID" value="KAH6838076.1"/>
    <property type="molecule type" value="Genomic_DNA"/>
</dbReference>
<dbReference type="InterPro" id="IPR044819">
    <property type="entry name" value="OBL-like"/>
</dbReference>
<dbReference type="PANTHER" id="PTHR46086">
    <property type="entry name" value="ALPHA/BETA-HYDROLASES SUPERFAMILY PROTEIN"/>
    <property type="match status" value="1"/>
</dbReference>
<feature type="transmembrane region" description="Helical" evidence="2">
    <location>
        <begin position="201"/>
        <end position="222"/>
    </location>
</feature>
<organism evidence="4 5">
    <name type="scientific">Perilla frutescens var. hirtella</name>
    <name type="common">Perilla citriodora</name>
    <name type="synonym">Perilla setoyensis</name>
    <dbReference type="NCBI Taxonomy" id="608512"/>
    <lineage>
        <taxon>Eukaryota</taxon>
        <taxon>Viridiplantae</taxon>
        <taxon>Streptophyta</taxon>
        <taxon>Embryophyta</taxon>
        <taxon>Tracheophyta</taxon>
        <taxon>Spermatophyta</taxon>
        <taxon>Magnoliopsida</taxon>
        <taxon>eudicotyledons</taxon>
        <taxon>Gunneridae</taxon>
        <taxon>Pentapetalae</taxon>
        <taxon>asterids</taxon>
        <taxon>lamiids</taxon>
        <taxon>Lamiales</taxon>
        <taxon>Lamiaceae</taxon>
        <taxon>Nepetoideae</taxon>
        <taxon>Elsholtzieae</taxon>
        <taxon>Perilla</taxon>
    </lineage>
</organism>
<dbReference type="AlphaFoldDB" id="A0AAD4PG90"/>
<evidence type="ECO:0000313" key="5">
    <source>
        <dbReference type="Proteomes" id="UP001190926"/>
    </source>
</evidence>
<dbReference type="Gene3D" id="3.40.50.1820">
    <property type="entry name" value="alpha/beta hydrolase"/>
    <property type="match status" value="1"/>
</dbReference>
<reference evidence="4 5" key="1">
    <citation type="journal article" date="2021" name="Nat. Commun.">
        <title>Incipient diploidization of the medicinal plant Perilla within 10,000 years.</title>
        <authorList>
            <person name="Zhang Y."/>
            <person name="Shen Q."/>
            <person name="Leng L."/>
            <person name="Zhang D."/>
            <person name="Chen S."/>
            <person name="Shi Y."/>
            <person name="Ning Z."/>
            <person name="Chen S."/>
        </authorList>
    </citation>
    <scope>NUCLEOTIDE SEQUENCE [LARGE SCALE GENOMIC DNA]</scope>
    <source>
        <strain evidence="5">cv. PC099</strain>
    </source>
</reference>
<comment type="caution">
    <text evidence="4">The sequence shown here is derived from an EMBL/GenBank/DDBJ whole genome shotgun (WGS) entry which is preliminary data.</text>
</comment>
<evidence type="ECO:0000313" key="4">
    <source>
        <dbReference type="EMBL" id="KAH6838076.1"/>
    </source>
</evidence>
<dbReference type="Pfam" id="PF01764">
    <property type="entry name" value="Lipase_3"/>
    <property type="match status" value="1"/>
</dbReference>
<dbReference type="SUPFAM" id="SSF53474">
    <property type="entry name" value="alpha/beta-Hydrolases"/>
    <property type="match status" value="1"/>
</dbReference>
<dbReference type="PANTHER" id="PTHR46086:SF17">
    <property type="entry name" value="ALPHA_BETA-HYDROLASES SUPERFAMILY PROTEIN"/>
    <property type="match status" value="1"/>
</dbReference>
<keyword evidence="2" id="KW-1133">Transmembrane helix</keyword>
<keyword evidence="5" id="KW-1185">Reference proteome</keyword>
<feature type="domain" description="Fungal lipase-type" evidence="3">
    <location>
        <begin position="126"/>
        <end position="279"/>
    </location>
</feature>
<evidence type="ECO:0000256" key="1">
    <source>
        <dbReference type="ARBA" id="ARBA00022801"/>
    </source>
</evidence>
<evidence type="ECO:0000259" key="3">
    <source>
        <dbReference type="Pfam" id="PF01764"/>
    </source>
</evidence>
<gene>
    <name evidence="4" type="ORF">C2S53_000018</name>
</gene>
<dbReference type="InterPro" id="IPR029058">
    <property type="entry name" value="AB_hydrolase_fold"/>
</dbReference>
<dbReference type="InterPro" id="IPR002921">
    <property type="entry name" value="Fungal_lipase-type"/>
</dbReference>
<keyword evidence="2" id="KW-0472">Membrane</keyword>
<keyword evidence="2" id="KW-0812">Transmembrane</keyword>
<accession>A0AAD4PG90</accession>
<proteinExistence type="predicted"/>
<name>A0AAD4PG90_PERFH</name>
<protein>
    <recommendedName>
        <fullName evidence="3">Fungal lipase-type domain-containing protein</fullName>
    </recommendedName>
</protein>
<keyword evidence="1" id="KW-0378">Hydrolase</keyword>
<sequence length="378" mass="42972">MSSIGSRVEMCLNILCNASNFQIFVNNLLRGKVVLPKKECSSFVSIVGILDNRVDLDSNIIPAAANKYFASLCAMASKLAYENSQFIKHTVQNKWKMELLHSFSFKDDGTQGLVFLDKNRNPKRIVVAFRGTEPFNVEDWCTDIDISGYKLQGIKGRLHRGFAKALGLGLVHENEDDHAYATITRLVIEHLKKNNDTTTRLIVTGHSLGGALAVVFAAALVMHDQIQLLERLEAVYTFGQPRVGNAEFGEFMEEQFKLYGVEYCRFVYNNDFVPRIPPDNSLFMYKHFGKCIYINSIYEAKIVKEEPLKNYFACGSGATRRIDAMWEIVRSFFLPRMFGEDYKEGLVQLMFRMFGLVFPGLPDHGPRDYVNATRLATY</sequence>
<dbReference type="Proteomes" id="UP001190926">
    <property type="component" value="Unassembled WGS sequence"/>
</dbReference>
<dbReference type="GO" id="GO:0006629">
    <property type="term" value="P:lipid metabolic process"/>
    <property type="evidence" value="ECO:0007669"/>
    <property type="project" value="InterPro"/>
</dbReference>
<dbReference type="GO" id="GO:0004806">
    <property type="term" value="F:triacylglycerol lipase activity"/>
    <property type="evidence" value="ECO:0007669"/>
    <property type="project" value="InterPro"/>
</dbReference>
<evidence type="ECO:0000256" key="2">
    <source>
        <dbReference type="SAM" id="Phobius"/>
    </source>
</evidence>
<dbReference type="CDD" id="cd00519">
    <property type="entry name" value="Lipase_3"/>
    <property type="match status" value="1"/>
</dbReference>